<dbReference type="Proteomes" id="UP000199220">
    <property type="component" value="Unassembled WGS sequence"/>
</dbReference>
<organism evidence="5 6">
    <name type="scientific">Ruania alba</name>
    <dbReference type="NCBI Taxonomy" id="648782"/>
    <lineage>
        <taxon>Bacteria</taxon>
        <taxon>Bacillati</taxon>
        <taxon>Actinomycetota</taxon>
        <taxon>Actinomycetes</taxon>
        <taxon>Micrococcales</taxon>
        <taxon>Ruaniaceae</taxon>
        <taxon>Ruania</taxon>
    </lineage>
</organism>
<dbReference type="InterPro" id="IPR000843">
    <property type="entry name" value="HTH_LacI"/>
</dbReference>
<dbReference type="CDD" id="cd06267">
    <property type="entry name" value="PBP1_LacI_sugar_binding-like"/>
    <property type="match status" value="1"/>
</dbReference>
<dbReference type="Pfam" id="PF13377">
    <property type="entry name" value="Peripla_BP_3"/>
    <property type="match status" value="1"/>
</dbReference>
<keyword evidence="2 5" id="KW-0238">DNA-binding</keyword>
<dbReference type="InterPro" id="IPR010982">
    <property type="entry name" value="Lambda_DNA-bd_dom_sf"/>
</dbReference>
<keyword evidence="1" id="KW-0805">Transcription regulation</keyword>
<dbReference type="Gene3D" id="1.10.260.40">
    <property type="entry name" value="lambda repressor-like DNA-binding domains"/>
    <property type="match status" value="1"/>
</dbReference>
<protein>
    <submittedName>
        <fullName evidence="5">DNA-binding transcriptional regulator, LacI/PurR family</fullName>
    </submittedName>
</protein>
<dbReference type="STRING" id="648782.SAMN04488554_2937"/>
<dbReference type="EMBL" id="FNTX01000002">
    <property type="protein sequence ID" value="SEE79559.1"/>
    <property type="molecule type" value="Genomic_DNA"/>
</dbReference>
<proteinExistence type="predicted"/>
<keyword evidence="6" id="KW-1185">Reference proteome</keyword>
<dbReference type="PROSITE" id="PS50932">
    <property type="entry name" value="HTH_LACI_2"/>
    <property type="match status" value="1"/>
</dbReference>
<dbReference type="PANTHER" id="PTHR30146">
    <property type="entry name" value="LACI-RELATED TRANSCRIPTIONAL REPRESSOR"/>
    <property type="match status" value="1"/>
</dbReference>
<evidence type="ECO:0000256" key="1">
    <source>
        <dbReference type="ARBA" id="ARBA00023015"/>
    </source>
</evidence>
<dbReference type="SUPFAM" id="SSF47413">
    <property type="entry name" value="lambda repressor-like DNA-binding domains"/>
    <property type="match status" value="1"/>
</dbReference>
<dbReference type="InterPro" id="IPR046335">
    <property type="entry name" value="LacI/GalR-like_sensor"/>
</dbReference>
<dbReference type="GO" id="GO:0000976">
    <property type="term" value="F:transcription cis-regulatory region binding"/>
    <property type="evidence" value="ECO:0007669"/>
    <property type="project" value="TreeGrafter"/>
</dbReference>
<dbReference type="SUPFAM" id="SSF53822">
    <property type="entry name" value="Periplasmic binding protein-like I"/>
    <property type="match status" value="1"/>
</dbReference>
<evidence type="ECO:0000313" key="6">
    <source>
        <dbReference type="Proteomes" id="UP000199220"/>
    </source>
</evidence>
<dbReference type="CDD" id="cd01392">
    <property type="entry name" value="HTH_LacI"/>
    <property type="match status" value="1"/>
</dbReference>
<gene>
    <name evidence="5" type="ORF">SAMN04488554_2937</name>
</gene>
<reference evidence="6" key="1">
    <citation type="submission" date="2016-10" db="EMBL/GenBank/DDBJ databases">
        <authorList>
            <person name="Varghese N."/>
            <person name="Submissions S."/>
        </authorList>
    </citation>
    <scope>NUCLEOTIDE SEQUENCE [LARGE SCALE GENOMIC DNA]</scope>
    <source>
        <strain evidence="6">DSM 21368</strain>
    </source>
</reference>
<sequence length="356" mass="37795">MTDVVQDRKAGRPRLTDVAEIAGVSMKTVSNVINGYQHVAPRTRERVLAAVEEVGYRPNLSARNLARGRSGVIALVVPQLEMPYFSALAGRVIERAEARGWFVLIHETGGVLAAERAALEGSFPQRIDGLIVSARRLSVDDLQVRKDHTPLVLLGEHGYGEAAHHVAIDNVAAARTAVDHLLGLGCRRVAMIGGDPDDTGDPRMRGYVEALEHAGIGVDRNLMRRITTNSGEEGERATRDLLAQAAEPPDGVFAVTDWVALGAIRALHLAGLHVPGDVAVVGFDDIPYGRAVTPSLTTISPDRTAIAELALGMLEAQLSGGTLADPVDQNVPFHLVVRESTAGIGSAPGESQEPVA</sequence>
<accession>A0A1H5LRA3</accession>
<evidence type="ECO:0000256" key="2">
    <source>
        <dbReference type="ARBA" id="ARBA00023125"/>
    </source>
</evidence>
<dbReference type="Gene3D" id="3.40.50.2300">
    <property type="match status" value="2"/>
</dbReference>
<evidence type="ECO:0000313" key="5">
    <source>
        <dbReference type="EMBL" id="SEE79559.1"/>
    </source>
</evidence>
<dbReference type="PROSITE" id="PS00356">
    <property type="entry name" value="HTH_LACI_1"/>
    <property type="match status" value="1"/>
</dbReference>
<dbReference type="SMART" id="SM00354">
    <property type="entry name" value="HTH_LACI"/>
    <property type="match status" value="1"/>
</dbReference>
<dbReference type="PANTHER" id="PTHR30146:SF109">
    <property type="entry name" value="HTH-TYPE TRANSCRIPTIONAL REGULATOR GALS"/>
    <property type="match status" value="1"/>
</dbReference>
<evidence type="ECO:0000256" key="3">
    <source>
        <dbReference type="ARBA" id="ARBA00023163"/>
    </source>
</evidence>
<feature type="domain" description="HTH lacI-type" evidence="4">
    <location>
        <begin position="13"/>
        <end position="67"/>
    </location>
</feature>
<name>A0A1H5LRA3_9MICO</name>
<dbReference type="AlphaFoldDB" id="A0A1H5LRA3"/>
<evidence type="ECO:0000259" key="4">
    <source>
        <dbReference type="PROSITE" id="PS50932"/>
    </source>
</evidence>
<keyword evidence="3" id="KW-0804">Transcription</keyword>
<dbReference type="GO" id="GO:0003700">
    <property type="term" value="F:DNA-binding transcription factor activity"/>
    <property type="evidence" value="ECO:0007669"/>
    <property type="project" value="TreeGrafter"/>
</dbReference>
<dbReference type="InterPro" id="IPR028082">
    <property type="entry name" value="Peripla_BP_I"/>
</dbReference>
<dbReference type="Pfam" id="PF00356">
    <property type="entry name" value="LacI"/>
    <property type="match status" value="1"/>
</dbReference>